<dbReference type="EMBL" id="BLZR01000001">
    <property type="protein sequence ID" value="GFP74640.1"/>
    <property type="molecule type" value="Genomic_DNA"/>
</dbReference>
<feature type="transmembrane region" description="Helical" evidence="5">
    <location>
        <begin position="125"/>
        <end position="158"/>
    </location>
</feature>
<evidence type="ECO:0000256" key="1">
    <source>
        <dbReference type="ARBA" id="ARBA00004127"/>
    </source>
</evidence>
<organism evidence="6 7">
    <name type="scientific">Clostridium fungisolvens</name>
    <dbReference type="NCBI Taxonomy" id="1604897"/>
    <lineage>
        <taxon>Bacteria</taxon>
        <taxon>Bacillati</taxon>
        <taxon>Bacillota</taxon>
        <taxon>Clostridia</taxon>
        <taxon>Eubacteriales</taxon>
        <taxon>Clostridiaceae</taxon>
        <taxon>Clostridium</taxon>
    </lineage>
</organism>
<dbReference type="Gene3D" id="1.20.120.1630">
    <property type="match status" value="1"/>
</dbReference>
<evidence type="ECO:0000313" key="7">
    <source>
        <dbReference type="Proteomes" id="UP000580568"/>
    </source>
</evidence>
<dbReference type="PANTHER" id="PTHR12714:SF9">
    <property type="entry name" value="PROTEIN-S-ISOPRENYLCYSTEINE O-METHYLTRANSFERASE"/>
    <property type="match status" value="1"/>
</dbReference>
<name>A0A6V8SC61_9CLOT</name>
<evidence type="ECO:0000256" key="3">
    <source>
        <dbReference type="ARBA" id="ARBA00022989"/>
    </source>
</evidence>
<dbReference type="PANTHER" id="PTHR12714">
    <property type="entry name" value="PROTEIN-S ISOPRENYLCYSTEINE O-METHYLTRANSFERASE"/>
    <property type="match status" value="1"/>
</dbReference>
<comment type="caution">
    <text evidence="6">The sequence shown here is derived from an EMBL/GenBank/DDBJ whole genome shotgun (WGS) entry which is preliminary data.</text>
</comment>
<feature type="transmembrane region" description="Helical" evidence="5">
    <location>
        <begin position="6"/>
        <end position="23"/>
    </location>
</feature>
<dbReference type="GO" id="GO:0012505">
    <property type="term" value="C:endomembrane system"/>
    <property type="evidence" value="ECO:0007669"/>
    <property type="project" value="UniProtKB-SubCell"/>
</dbReference>
<keyword evidence="7" id="KW-1185">Reference proteome</keyword>
<evidence type="ECO:0000256" key="5">
    <source>
        <dbReference type="SAM" id="Phobius"/>
    </source>
</evidence>
<dbReference type="InterPro" id="IPR007318">
    <property type="entry name" value="Phopholipid_MeTrfase"/>
</dbReference>
<dbReference type="GO" id="GO:0016740">
    <property type="term" value="F:transferase activity"/>
    <property type="evidence" value="ECO:0007669"/>
    <property type="project" value="UniProtKB-ARBA"/>
</dbReference>
<gene>
    <name evidence="6" type="ORF">bsdtw1_00695</name>
</gene>
<keyword evidence="3 5" id="KW-1133">Transmembrane helix</keyword>
<dbReference type="AlphaFoldDB" id="A0A6V8SC61"/>
<protein>
    <recommendedName>
        <fullName evidence="8">Isoprenylcysteine carboxylmethyltransferase family protein</fullName>
    </recommendedName>
</protein>
<accession>A0A6V8SC61</accession>
<proteinExistence type="predicted"/>
<feature type="transmembrane region" description="Helical" evidence="5">
    <location>
        <begin position="76"/>
        <end position="96"/>
    </location>
</feature>
<keyword evidence="4 5" id="KW-0472">Membrane</keyword>
<reference evidence="6 7" key="1">
    <citation type="submission" date="2020-07" db="EMBL/GenBank/DDBJ databases">
        <title>A new beta-1,3-glucan-decomposing anaerobic bacterium isolated from anoxic soil subjected to biological soil disinfestation.</title>
        <authorList>
            <person name="Ueki A."/>
            <person name="Tonouchi A."/>
        </authorList>
    </citation>
    <scope>NUCLEOTIDE SEQUENCE [LARGE SCALE GENOMIC DNA]</scope>
    <source>
        <strain evidence="6 7">TW1</strain>
    </source>
</reference>
<evidence type="ECO:0000256" key="4">
    <source>
        <dbReference type="ARBA" id="ARBA00023136"/>
    </source>
</evidence>
<dbReference type="Proteomes" id="UP000580568">
    <property type="component" value="Unassembled WGS sequence"/>
</dbReference>
<feature type="transmembrane region" description="Helical" evidence="5">
    <location>
        <begin position="44"/>
        <end position="64"/>
    </location>
</feature>
<dbReference type="RefSeq" id="WP_183276192.1">
    <property type="nucleotide sequence ID" value="NZ_BLZR01000001.1"/>
</dbReference>
<sequence length="190" mass="22291">MNKFIINYIWGLFWGYWILSAIYTRSKVKKLSSGQKSTQRMLHLILVIVAFFITLFEFKNFMFWKEIIPSNLIVEYFGTIILVISLSFAIWARITLGRNWSGAIQRVEGQRLVKNGPYRYVRNPIYTGIVCGFFGTFITLGTIASLVGFIIILSTYIVKIRKEQRYLVEEFGEEYNKYISESWALIPFIF</sequence>
<evidence type="ECO:0008006" key="8">
    <source>
        <dbReference type="Google" id="ProtNLM"/>
    </source>
</evidence>
<evidence type="ECO:0000256" key="2">
    <source>
        <dbReference type="ARBA" id="ARBA00022692"/>
    </source>
</evidence>
<keyword evidence="2 5" id="KW-0812">Transmembrane</keyword>
<evidence type="ECO:0000313" key="6">
    <source>
        <dbReference type="EMBL" id="GFP74640.1"/>
    </source>
</evidence>
<comment type="subcellular location">
    <subcellularLocation>
        <location evidence="1">Endomembrane system</location>
        <topology evidence="1">Multi-pass membrane protein</topology>
    </subcellularLocation>
</comment>
<dbReference type="Pfam" id="PF04191">
    <property type="entry name" value="PEMT"/>
    <property type="match status" value="1"/>
</dbReference>